<dbReference type="PANTHER" id="PTHR21254">
    <property type="entry name" value="C2 DOMAIN-CONTAINING PROTEIN 3"/>
    <property type="match status" value="1"/>
</dbReference>
<feature type="region of interest" description="Disordered" evidence="1">
    <location>
        <begin position="286"/>
        <end position="321"/>
    </location>
</feature>
<protein>
    <recommendedName>
        <fullName evidence="2">C2 domain-containing protein</fullName>
    </recommendedName>
</protein>
<feature type="compositionally biased region" description="Low complexity" evidence="1">
    <location>
        <begin position="1"/>
        <end position="14"/>
    </location>
</feature>
<dbReference type="PROSITE" id="PS50004">
    <property type="entry name" value="C2"/>
    <property type="match status" value="4"/>
</dbReference>
<dbReference type="PANTHER" id="PTHR21254:SF1">
    <property type="entry name" value="C2 DOMAIN-CONTAINING PROTEIN 3"/>
    <property type="match status" value="1"/>
</dbReference>
<dbReference type="InterPro" id="IPR000008">
    <property type="entry name" value="C2_dom"/>
</dbReference>
<dbReference type="Gene3D" id="1.25.10.10">
    <property type="entry name" value="Leucine-rich Repeat Variant"/>
    <property type="match status" value="1"/>
</dbReference>
<dbReference type="InterPro" id="IPR011989">
    <property type="entry name" value="ARM-like"/>
</dbReference>
<comment type="caution">
    <text evidence="3">The sequence shown here is derived from an EMBL/GenBank/DDBJ whole genome shotgun (WGS) entry which is preliminary data.</text>
</comment>
<evidence type="ECO:0000259" key="2">
    <source>
        <dbReference type="PROSITE" id="PS50004"/>
    </source>
</evidence>
<dbReference type="Pfam" id="PF00168">
    <property type="entry name" value="C2"/>
    <property type="match status" value="3"/>
</dbReference>
<feature type="compositionally biased region" description="Acidic residues" evidence="1">
    <location>
        <begin position="514"/>
        <end position="528"/>
    </location>
</feature>
<dbReference type="SMART" id="SM00239">
    <property type="entry name" value="C2"/>
    <property type="match status" value="5"/>
</dbReference>
<feature type="compositionally biased region" description="Polar residues" evidence="1">
    <location>
        <begin position="467"/>
        <end position="481"/>
    </location>
</feature>
<dbReference type="InterPro" id="IPR048959">
    <property type="entry name" value="ARMC9_ARM_dom"/>
</dbReference>
<organism evidence="3 4">
    <name type="scientific">Adineta steineri</name>
    <dbReference type="NCBI Taxonomy" id="433720"/>
    <lineage>
        <taxon>Eukaryota</taxon>
        <taxon>Metazoa</taxon>
        <taxon>Spiralia</taxon>
        <taxon>Gnathifera</taxon>
        <taxon>Rotifera</taxon>
        <taxon>Eurotatoria</taxon>
        <taxon>Bdelloidea</taxon>
        <taxon>Adinetida</taxon>
        <taxon>Adinetidae</taxon>
        <taxon>Adineta</taxon>
    </lineage>
</organism>
<evidence type="ECO:0000313" key="4">
    <source>
        <dbReference type="Proteomes" id="UP000663845"/>
    </source>
</evidence>
<feature type="compositionally biased region" description="Basic and acidic residues" evidence="1">
    <location>
        <begin position="502"/>
        <end position="513"/>
    </location>
</feature>
<feature type="compositionally biased region" description="Low complexity" evidence="1">
    <location>
        <begin position="482"/>
        <end position="500"/>
    </location>
</feature>
<dbReference type="InterPro" id="IPR057537">
    <property type="entry name" value="C2_C2CD3_N"/>
</dbReference>
<evidence type="ECO:0000313" key="3">
    <source>
        <dbReference type="EMBL" id="CAF0945176.1"/>
    </source>
</evidence>
<dbReference type="Pfam" id="PF25339">
    <property type="entry name" value="C2_C2CD3_N"/>
    <property type="match status" value="1"/>
</dbReference>
<dbReference type="Pfam" id="PF21050">
    <property type="entry name" value="ARMC9_ARM"/>
    <property type="match status" value="1"/>
</dbReference>
<gene>
    <name evidence="3" type="ORF">JYZ213_LOCUS12968</name>
</gene>
<dbReference type="Gene3D" id="2.60.40.150">
    <property type="entry name" value="C2 domain"/>
    <property type="match status" value="3"/>
</dbReference>
<dbReference type="SUPFAM" id="SSF48371">
    <property type="entry name" value="ARM repeat"/>
    <property type="match status" value="1"/>
</dbReference>
<feature type="region of interest" description="Disordered" evidence="1">
    <location>
        <begin position="1"/>
        <end position="30"/>
    </location>
</feature>
<dbReference type="InterPro" id="IPR035892">
    <property type="entry name" value="C2_domain_sf"/>
</dbReference>
<dbReference type="Proteomes" id="UP000663845">
    <property type="component" value="Unassembled WGS sequence"/>
</dbReference>
<name>A0A814CLZ3_9BILA</name>
<feature type="domain" description="C2" evidence="2">
    <location>
        <begin position="1136"/>
        <end position="1290"/>
    </location>
</feature>
<sequence>MSTATTAKRSTTPTNKGVRSQSQQKEHIQEDVSIRTNLPPYVEGSVHAILICHIPKLRWLTKYQSLLKNNKGVRSQSQQKEHIQEDVSIRTNLPPYVEGSVHAILICHIPKLRWLTKYQSLYRSINIKMTWWGEDEVSAIFKPQISGTKSDHRQQPSITVKYYIRSDLKQFSKYLTDAAELLLKVCDADNNRIIGTVKVQNLSILSINNPIKGYQPIFSNKGDKLGELFVSLRLFLPGPHDSNENLTAMSYISETSNPPSRRNSIGANDYNQNDELANGLRTYTIGHNQNTENSNLPQKNTSTTPSQIHRSNAKSGAPGIQAYKELPTGKVVEELIVRANRLRENMIKSSLPKTTTNKKNHQLSESKLLNNSKIYGNKSFEMPVDDIDAFIDNANICDIPDLKSSLKSTINFNSSIITDLDGLENDQSLLDDLLYGGGYDHENSIKKHNTSSTSINDKTYTHRKLSTNHSRSPSMTRVSGPSNRLRSVTRSRSLTRSNNSDTESRISLDRPNTDIDDSGNETQDEDGLSNERIQLLNYVRTARIRIDNLRLNILNDQESPSHASFGRTNKSKRAMTYYIEYQFPVVVNNHHGHSKEATEVMKISSKRFESNNDIIFSHLTTYPCTFNKTIFKNWWRSLLIFKIYSRTSNTTNPEQIGFAVLPLRNIFKANSLHFEQDLNVIDRTQINLNNNQKIPNKVSKKFCIGQLHLMLELDSDEKNFKNELDRIQFIEQIKPKQLKSKQINQPKQLPKSFISTDFTEDLVVQIYLSIVEARNISTSSNNSNPYFRHRAFWNEEHITSAVCWGSSTPKFNFEQKIPLLLTKSVIEKMHQNFVIIELWDKKMSGQSDQIIGIIKIPLEQFYISFKDQQISRVLLRAQYPVISVDSWLPIIDPFTNKSTGEIQVLLAMGTSDQITAVQVAHTTGNSSTIKKSPNNEQSPSSSSLIEHHFEIMIESINGLRAFESMVWGESDCFIQYSFPTQQEQEQQIINTNSIKPFQLRTIRTATTLRTSDPTFHDTNKFQYVLSPADALHKYFYAACQSTTPIDASIPFEVWSRFYYPNIRDQLLAIGRLSVAKLCSMTTMLHSDSDDKSIQSFCIPLEIIKEDPKHEQHHYSSTPAYGGDLSINVTYKRNIIKRNESQAIPSRLSDNNSQVCLSVGIIRACGLKHAALFQAQYDTHFNYPSQVGVNTYAKLTLSFLSDMESRSTRTISRSFVPEFNHTLDFPIPLIWSDHRNQSISLAEMLEHGELKIDIYHKMNSNEKQSLDILLCYCKISLKELIIKHTGIKGWYPLSSANNVVTSEMSSDPIESCMGGIELFVRFTQQDDRRRMIDSAKTLGWLDNKYLEEENSLDDQKDVGCLVKISIDRIQFPIEFITQTDIERINIFAQYRFYDKMPIITKRKRVVINKNKLICELQFNKEHLFLCSAPFLWYLREEKLEIQIWMSENDTYDYSQSLASTTDKLLGSIYVDLNLLYNKKRKSHRLSTVLPIFKQGTKNLYRACAQIHVSIDTSANFNELRNPNNVDSSNDAELNSYLEDRYLNLINNDRALRTVTNNIFSVQINIEQAAHLPNIYSEQKTIHIPPNPYVTYSTIDSDHLYRTPVLISTVKPQWNYQQAVKLSLEHLFNEKKVFILKVWHKIDADIESIPEKSGDKLLGFVSIDLSPLLSGLQQISGWYNITDAIGNVQGQLKISLIPQEDLLEYKRLRYNSKQYQPKLDSDRSRSLNVPSLIFNDLSARSNTGSQISLNSSIIDDQSNKQSYLRDNLRRQLGELDVMTERLKSRYHTTSEISSTLTTSRTDTNTSSSSTIIPYNLPLTINSIRSNTQTTNQRDLFEHLNDKPLINDDITITDALSLHNDQVRLAQELMTQANYLLETSKDLFVQSSTSPQPSLFANIERKITETPPPPVLPNFSTSNEFQIIDHLPDNDIITPHINNSFEQKYQHHSIVWSDEEDKDQNENFLTKKLPFNYHHSIIPTVISPPIQQDDIDIVNIRPLNNLSAFNFDCQQMNAERLHSITMELVETLQQAIVGKTITNEYIDNVCSRLGLARLRESMSNVMESARLGIDDPFTEKFDYAKIKRDVVHISTSPRQKALLLQALRWKLTKAKTDFKREKMLECYINCDLLGCQTDTEQQTKIIKELSTPADTETNYVKEEWARLINTIASLRKGRNYLAPNESLIICMQKAAIAEKSDTSTKQHLLAALQKLSLRRSVQTVMINQNMIKWLVPLLNKTDNLSDYTLEYGVALLMNLCLRTDGRKKCAEIADQAITVLSTLLAHPNHETRPYVNSSLYSILTHKSIRDKAIELVNKLIVIFLYFTFFCLYNLHNRLLTLIRTETSNSETKGQLEFLLNLLCKGGDQIVEQASDDEQDNDDEDQDVMEADLDLADKLQAVNQELSGDDLILVKYSSQTTTNVHKSYNNNLYASSTHDFKSKTPIDPVLHRPTTPGQLRQSIVAHTVDSLATSLVVGDIFHSQSNGFEQLNGNHTMFAASTSIPVKKSLSASVSSIATNNSIKFSKTLS</sequence>
<dbReference type="SUPFAM" id="SSF49562">
    <property type="entry name" value="C2 domain (Calcium/lipid-binding domain, CaLB)"/>
    <property type="match status" value="3"/>
</dbReference>
<evidence type="ECO:0000256" key="1">
    <source>
        <dbReference type="SAM" id="MobiDB-lite"/>
    </source>
</evidence>
<feature type="region of interest" description="Disordered" evidence="1">
    <location>
        <begin position="463"/>
        <end position="528"/>
    </location>
</feature>
<dbReference type="GO" id="GO:0071539">
    <property type="term" value="P:protein localization to centrosome"/>
    <property type="evidence" value="ECO:0007669"/>
    <property type="project" value="TreeGrafter"/>
</dbReference>
<dbReference type="InterPro" id="IPR016024">
    <property type="entry name" value="ARM-type_fold"/>
</dbReference>
<feature type="domain" description="C2" evidence="2">
    <location>
        <begin position="748"/>
        <end position="874"/>
    </location>
</feature>
<dbReference type="CDD" id="cd00030">
    <property type="entry name" value="C2"/>
    <property type="match status" value="1"/>
</dbReference>
<proteinExistence type="predicted"/>
<dbReference type="GO" id="GO:0005814">
    <property type="term" value="C:centriole"/>
    <property type="evidence" value="ECO:0007669"/>
    <property type="project" value="TreeGrafter"/>
</dbReference>
<feature type="compositionally biased region" description="Polar residues" evidence="1">
    <location>
        <begin position="286"/>
        <end position="314"/>
    </location>
</feature>
<dbReference type="EMBL" id="CAJNOG010000102">
    <property type="protein sequence ID" value="CAF0945176.1"/>
    <property type="molecule type" value="Genomic_DNA"/>
</dbReference>
<dbReference type="GO" id="GO:0060271">
    <property type="term" value="P:cilium assembly"/>
    <property type="evidence" value="ECO:0007669"/>
    <property type="project" value="TreeGrafter"/>
</dbReference>
<feature type="domain" description="C2" evidence="2">
    <location>
        <begin position="1535"/>
        <end position="1677"/>
    </location>
</feature>
<reference evidence="3" key="1">
    <citation type="submission" date="2021-02" db="EMBL/GenBank/DDBJ databases">
        <authorList>
            <person name="Nowell W R."/>
        </authorList>
    </citation>
    <scope>NUCLEOTIDE SEQUENCE</scope>
</reference>
<feature type="domain" description="C2" evidence="2">
    <location>
        <begin position="929"/>
        <end position="1087"/>
    </location>
</feature>
<dbReference type="GO" id="GO:0061511">
    <property type="term" value="P:centriole elongation"/>
    <property type="evidence" value="ECO:0007669"/>
    <property type="project" value="TreeGrafter"/>
</dbReference>
<dbReference type="GO" id="GO:0034451">
    <property type="term" value="C:centriolar satellite"/>
    <property type="evidence" value="ECO:0007669"/>
    <property type="project" value="TreeGrafter"/>
</dbReference>
<accession>A0A814CLZ3</accession>